<accession>A0A3L6E9N1</accession>
<organism evidence="1 2">
    <name type="scientific">Zea mays</name>
    <name type="common">Maize</name>
    <dbReference type="NCBI Taxonomy" id="4577"/>
    <lineage>
        <taxon>Eukaryota</taxon>
        <taxon>Viridiplantae</taxon>
        <taxon>Streptophyta</taxon>
        <taxon>Embryophyta</taxon>
        <taxon>Tracheophyta</taxon>
        <taxon>Spermatophyta</taxon>
        <taxon>Magnoliopsida</taxon>
        <taxon>Liliopsida</taxon>
        <taxon>Poales</taxon>
        <taxon>Poaceae</taxon>
        <taxon>PACMAD clade</taxon>
        <taxon>Panicoideae</taxon>
        <taxon>Andropogonodae</taxon>
        <taxon>Andropogoneae</taxon>
        <taxon>Tripsacinae</taxon>
        <taxon>Zea</taxon>
    </lineage>
</organism>
<evidence type="ECO:0000313" key="2">
    <source>
        <dbReference type="Proteomes" id="UP000251960"/>
    </source>
</evidence>
<protein>
    <submittedName>
        <fullName evidence="1">Uncharacterized protein</fullName>
    </submittedName>
</protein>
<reference evidence="1 2" key="1">
    <citation type="journal article" date="2018" name="Nat. Genet.">
        <title>Extensive intraspecific gene order and gene structural variations between Mo17 and other maize genomes.</title>
        <authorList>
            <person name="Sun S."/>
            <person name="Zhou Y."/>
            <person name="Chen J."/>
            <person name="Shi J."/>
            <person name="Zhao H."/>
            <person name="Zhao H."/>
            <person name="Song W."/>
            <person name="Zhang M."/>
            <person name="Cui Y."/>
            <person name="Dong X."/>
            <person name="Liu H."/>
            <person name="Ma X."/>
            <person name="Jiao Y."/>
            <person name="Wang B."/>
            <person name="Wei X."/>
            <person name="Stein J.C."/>
            <person name="Glaubitz J.C."/>
            <person name="Lu F."/>
            <person name="Yu G."/>
            <person name="Liang C."/>
            <person name="Fengler K."/>
            <person name="Li B."/>
            <person name="Rafalski A."/>
            <person name="Schnable P.S."/>
            <person name="Ware D.H."/>
            <person name="Buckler E.S."/>
            <person name="Lai J."/>
        </authorList>
    </citation>
    <scope>NUCLEOTIDE SEQUENCE [LARGE SCALE GENOMIC DNA]</scope>
    <source>
        <strain evidence="2">cv. Missouri 17</strain>
        <tissue evidence="1">Seedling</tissue>
    </source>
</reference>
<dbReference type="AlphaFoldDB" id="A0A3L6E9N1"/>
<dbReference type="Proteomes" id="UP000251960">
    <property type="component" value="Chromosome 6"/>
</dbReference>
<name>A0A3L6E9N1_MAIZE</name>
<evidence type="ECO:0000313" key="1">
    <source>
        <dbReference type="EMBL" id="PWZ17649.1"/>
    </source>
</evidence>
<dbReference type="EMBL" id="NCVQ01000007">
    <property type="protein sequence ID" value="PWZ17649.1"/>
    <property type="molecule type" value="Genomic_DNA"/>
</dbReference>
<comment type="caution">
    <text evidence="1">The sequence shown here is derived from an EMBL/GenBank/DDBJ whole genome shotgun (WGS) entry which is preliminary data.</text>
</comment>
<sequence>MLTLELVLRLNQMPKL</sequence>
<proteinExistence type="predicted"/>
<gene>
    <name evidence="1" type="ORF">Zm00014a_040949</name>
</gene>